<comment type="caution">
    <text evidence="1">The sequence shown here is derived from an EMBL/GenBank/DDBJ whole genome shotgun (WGS) entry which is preliminary data.</text>
</comment>
<sequence>MINKARDYMTCDINISINSISNQNGDKLEDNAISMWLGVKAHADINTKRNKRSSILSENLKMNGYAMTRMSTTPSFESVNKDHAIALFLKFNHFVGLIWQIIETKNSNNLLSVWPKNDLVECNGNVVFP</sequence>
<gene>
    <name evidence="1" type="ORF">CHS0354_019616</name>
</gene>
<evidence type="ECO:0000313" key="2">
    <source>
        <dbReference type="Proteomes" id="UP001195483"/>
    </source>
</evidence>
<dbReference type="EMBL" id="JAEAOA010001198">
    <property type="protein sequence ID" value="KAK3605945.1"/>
    <property type="molecule type" value="Genomic_DNA"/>
</dbReference>
<protein>
    <submittedName>
        <fullName evidence="1">Uncharacterized protein</fullName>
    </submittedName>
</protein>
<reference evidence="1" key="1">
    <citation type="journal article" date="2021" name="Genome Biol. Evol.">
        <title>A High-Quality Reference Genome for a Parasitic Bivalve with Doubly Uniparental Inheritance (Bivalvia: Unionida).</title>
        <authorList>
            <person name="Smith C.H."/>
        </authorList>
    </citation>
    <scope>NUCLEOTIDE SEQUENCE</scope>
    <source>
        <strain evidence="1">CHS0354</strain>
    </source>
</reference>
<accession>A0AAE0T8X3</accession>
<keyword evidence="2" id="KW-1185">Reference proteome</keyword>
<name>A0AAE0T8X3_9BIVA</name>
<reference evidence="1" key="3">
    <citation type="submission" date="2023-05" db="EMBL/GenBank/DDBJ databases">
        <authorList>
            <person name="Smith C.H."/>
        </authorList>
    </citation>
    <scope>NUCLEOTIDE SEQUENCE</scope>
    <source>
        <strain evidence="1">CHS0354</strain>
        <tissue evidence="1">Mantle</tissue>
    </source>
</reference>
<organism evidence="1 2">
    <name type="scientific">Potamilus streckersoni</name>
    <dbReference type="NCBI Taxonomy" id="2493646"/>
    <lineage>
        <taxon>Eukaryota</taxon>
        <taxon>Metazoa</taxon>
        <taxon>Spiralia</taxon>
        <taxon>Lophotrochozoa</taxon>
        <taxon>Mollusca</taxon>
        <taxon>Bivalvia</taxon>
        <taxon>Autobranchia</taxon>
        <taxon>Heteroconchia</taxon>
        <taxon>Palaeoheterodonta</taxon>
        <taxon>Unionida</taxon>
        <taxon>Unionoidea</taxon>
        <taxon>Unionidae</taxon>
        <taxon>Ambleminae</taxon>
        <taxon>Lampsilini</taxon>
        <taxon>Potamilus</taxon>
    </lineage>
</organism>
<dbReference type="AlphaFoldDB" id="A0AAE0T8X3"/>
<reference evidence="1" key="2">
    <citation type="journal article" date="2021" name="Genome Biol. Evol.">
        <title>Developing a high-quality reference genome for a parasitic bivalve with doubly uniparental inheritance (Bivalvia: Unionida).</title>
        <authorList>
            <person name="Smith C.H."/>
        </authorList>
    </citation>
    <scope>NUCLEOTIDE SEQUENCE</scope>
    <source>
        <strain evidence="1">CHS0354</strain>
        <tissue evidence="1">Mantle</tissue>
    </source>
</reference>
<dbReference type="Proteomes" id="UP001195483">
    <property type="component" value="Unassembled WGS sequence"/>
</dbReference>
<proteinExistence type="predicted"/>
<evidence type="ECO:0000313" key="1">
    <source>
        <dbReference type="EMBL" id="KAK3605945.1"/>
    </source>
</evidence>